<dbReference type="GO" id="GO:0004540">
    <property type="term" value="F:RNA nuclease activity"/>
    <property type="evidence" value="ECO:0007669"/>
    <property type="project" value="InterPro"/>
</dbReference>
<evidence type="ECO:0000256" key="1">
    <source>
        <dbReference type="SAM" id="MobiDB-lite"/>
    </source>
</evidence>
<organism evidence="3 4">
    <name type="scientific">Cognatishimia maritima</name>
    <dbReference type="NCBI Taxonomy" id="870908"/>
    <lineage>
        <taxon>Bacteria</taxon>
        <taxon>Pseudomonadati</taxon>
        <taxon>Pseudomonadota</taxon>
        <taxon>Alphaproteobacteria</taxon>
        <taxon>Rhodobacterales</taxon>
        <taxon>Paracoccaceae</taxon>
        <taxon>Cognatishimia</taxon>
    </lineage>
</organism>
<dbReference type="CDD" id="cd11297">
    <property type="entry name" value="PIN_LabA-like_N_1"/>
    <property type="match status" value="1"/>
</dbReference>
<dbReference type="CDD" id="cd10146">
    <property type="entry name" value="LabA_like_C"/>
    <property type="match status" value="1"/>
</dbReference>
<dbReference type="Proteomes" id="UP000184211">
    <property type="component" value="Unassembled WGS sequence"/>
</dbReference>
<dbReference type="PROSITE" id="PS51644">
    <property type="entry name" value="HTH_OST"/>
    <property type="match status" value="1"/>
</dbReference>
<dbReference type="InterPro" id="IPR021139">
    <property type="entry name" value="NYN"/>
</dbReference>
<proteinExistence type="predicted"/>
<sequence>MKHENNNLAILIDADNVTPKVADGLFAEIAKYGTASVKRIYGDWTKPALKGWKDCLLEHSIQPIQQFAYTVGKNSTDSALIIDAMDLLYSARFSGFCIVSSDSDFVRLATRIREQGLTVFGFGERKTPRPFIAACDRFVYFDILNGQRVADGSEDSLPTEAKDISENSAKSAPPIDGRLRKMLKNAIEATSEDDGTSQLSRIGSHLAKQSPDFDSRNYGYKQLSALVEASGIANVKRVGNNPTHIIVSLK</sequence>
<dbReference type="Pfam" id="PF01936">
    <property type="entry name" value="NYN"/>
    <property type="match status" value="1"/>
</dbReference>
<dbReference type="PANTHER" id="PTHR35811">
    <property type="entry name" value="SLR1870 PROTEIN"/>
    <property type="match status" value="1"/>
</dbReference>
<dbReference type="RefSeq" id="WP_072793312.1">
    <property type="nucleotide sequence ID" value="NZ_FQWM01000005.1"/>
</dbReference>
<dbReference type="InterPro" id="IPR025605">
    <property type="entry name" value="OST-HTH/LOTUS_dom"/>
</dbReference>
<dbReference type="Gene3D" id="3.40.50.1010">
    <property type="entry name" value="5'-nuclease"/>
    <property type="match status" value="1"/>
</dbReference>
<dbReference type="PANTHER" id="PTHR35811:SF1">
    <property type="entry name" value="HTH OST-TYPE DOMAIN-CONTAINING PROTEIN"/>
    <property type="match status" value="1"/>
</dbReference>
<dbReference type="STRING" id="870908.SAMN04488044_2436"/>
<dbReference type="Pfam" id="PF12872">
    <property type="entry name" value="OST-HTH"/>
    <property type="match status" value="1"/>
</dbReference>
<dbReference type="EMBL" id="FQWM01000005">
    <property type="protein sequence ID" value="SHH39964.1"/>
    <property type="molecule type" value="Genomic_DNA"/>
</dbReference>
<dbReference type="InterPro" id="IPR041966">
    <property type="entry name" value="LOTUS-like"/>
</dbReference>
<evidence type="ECO:0000313" key="4">
    <source>
        <dbReference type="Proteomes" id="UP000184211"/>
    </source>
</evidence>
<gene>
    <name evidence="3" type="ORF">SAMN04488044_2436</name>
</gene>
<keyword evidence="4" id="KW-1185">Reference proteome</keyword>
<dbReference type="OrthoDB" id="9783963at2"/>
<dbReference type="Gene3D" id="3.30.420.610">
    <property type="entry name" value="LOTUS domain-like"/>
    <property type="match status" value="1"/>
</dbReference>
<evidence type="ECO:0000313" key="3">
    <source>
        <dbReference type="EMBL" id="SHH39964.1"/>
    </source>
</evidence>
<reference evidence="4" key="1">
    <citation type="submission" date="2016-11" db="EMBL/GenBank/DDBJ databases">
        <authorList>
            <person name="Varghese N."/>
            <person name="Submissions S."/>
        </authorList>
    </citation>
    <scope>NUCLEOTIDE SEQUENCE [LARGE SCALE GENOMIC DNA]</scope>
    <source>
        <strain evidence="4">DSM 28223</strain>
    </source>
</reference>
<protein>
    <submittedName>
        <fullName evidence="3">OST-HTH/LOTUS domain-containing protein</fullName>
    </submittedName>
</protein>
<dbReference type="AlphaFoldDB" id="A0A1M5SNB2"/>
<feature type="domain" description="HTH OST-type" evidence="2">
    <location>
        <begin position="175"/>
        <end position="250"/>
    </location>
</feature>
<name>A0A1M5SNB2_9RHOB</name>
<accession>A0A1M5SNB2</accession>
<feature type="region of interest" description="Disordered" evidence="1">
    <location>
        <begin position="152"/>
        <end position="175"/>
    </location>
</feature>
<evidence type="ECO:0000259" key="2">
    <source>
        <dbReference type="PROSITE" id="PS51644"/>
    </source>
</evidence>